<name>A0A9W8JND3_9AGAR</name>
<evidence type="ECO:0000313" key="2">
    <source>
        <dbReference type="Proteomes" id="UP001148786"/>
    </source>
</evidence>
<proteinExistence type="predicted"/>
<accession>A0A9W8JND3</accession>
<dbReference type="Gene3D" id="2.60.120.260">
    <property type="entry name" value="Galactose-binding domain-like"/>
    <property type="match status" value="1"/>
</dbReference>
<evidence type="ECO:0000313" key="1">
    <source>
        <dbReference type="EMBL" id="KAJ3488315.1"/>
    </source>
</evidence>
<gene>
    <name evidence="1" type="ORF">NLJ89_g11628</name>
</gene>
<organism evidence="1 2">
    <name type="scientific">Agrocybe chaxingu</name>
    <dbReference type="NCBI Taxonomy" id="84603"/>
    <lineage>
        <taxon>Eukaryota</taxon>
        <taxon>Fungi</taxon>
        <taxon>Dikarya</taxon>
        <taxon>Basidiomycota</taxon>
        <taxon>Agaricomycotina</taxon>
        <taxon>Agaricomycetes</taxon>
        <taxon>Agaricomycetidae</taxon>
        <taxon>Agaricales</taxon>
        <taxon>Agaricineae</taxon>
        <taxon>Strophariaceae</taxon>
        <taxon>Agrocybe</taxon>
    </lineage>
</organism>
<dbReference type="OrthoDB" id="2576334at2759"/>
<keyword evidence="2" id="KW-1185">Reference proteome</keyword>
<sequence>MADTYVQLTIDDSSPSVAYSPFRDTLGAPNPTAGWNPYYDPNGYAASPGQLANGTSLHITSLNGAALAVQWTGTGVQLFGNTTNAAYTVALDGVPISPFPNASTTATSPAPSASSASGLLADIQGLPDVPHTITLTALISSGSTSGSSMLVFDRAVVLSSPVPTSK</sequence>
<dbReference type="EMBL" id="JANKHO010002838">
    <property type="protein sequence ID" value="KAJ3488315.1"/>
    <property type="molecule type" value="Genomic_DNA"/>
</dbReference>
<comment type="caution">
    <text evidence="1">The sequence shown here is derived from an EMBL/GenBank/DDBJ whole genome shotgun (WGS) entry which is preliminary data.</text>
</comment>
<dbReference type="AlphaFoldDB" id="A0A9W8JND3"/>
<protein>
    <submittedName>
        <fullName evidence="1">Uncharacterized protein</fullName>
    </submittedName>
</protein>
<dbReference type="Proteomes" id="UP001148786">
    <property type="component" value="Unassembled WGS sequence"/>
</dbReference>
<reference evidence="1" key="1">
    <citation type="submission" date="2022-07" db="EMBL/GenBank/DDBJ databases">
        <title>Genome Sequence of Agrocybe chaxingu.</title>
        <authorList>
            <person name="Buettner E."/>
        </authorList>
    </citation>
    <scope>NUCLEOTIDE SEQUENCE</scope>
    <source>
        <strain evidence="1">MP-N11</strain>
    </source>
</reference>